<keyword evidence="3" id="KW-1185">Reference proteome</keyword>
<feature type="region of interest" description="Disordered" evidence="1">
    <location>
        <begin position="321"/>
        <end position="370"/>
    </location>
</feature>
<feature type="region of interest" description="Disordered" evidence="1">
    <location>
        <begin position="269"/>
        <end position="308"/>
    </location>
</feature>
<feature type="region of interest" description="Disordered" evidence="1">
    <location>
        <begin position="161"/>
        <end position="190"/>
    </location>
</feature>
<dbReference type="RefSeq" id="XP_066662785.1">
    <property type="nucleotide sequence ID" value="XM_066817093.1"/>
</dbReference>
<sequence>MPATSRHAASAVAVRLTIPACSISTGSGEELAVASSSWLADDSLGVLSPADLLLIYVDSFTFIMGSVILQYAFDPKNDKHCHIRGFHGRLLRLVRHPSSFLPIRHIPAAMLTGVLQSRFSHVEDGACIIGIQQRALIIPVAFDVFVSCPLHHTPHERNVERPIRTQGQDDVARDAGNDGTSCKREAEKTGYEKSHRFMRDPYQQNLIALLVLNGEPAWLCLICCKTDILVNALVIFWITSTRDSSTSAKSLGTSTGPQCLTSRLITIPANQPESDDPDILPHPGHAWVPPPNSASGSQPNDLSIDDILNGMENTDDFVRRSDISSRGNQNGMYAEGLENLREEDEEKKEDPWYCAVPDNDAAAGTNTHAE</sequence>
<dbReference type="EMBL" id="JAQQWN010000009">
    <property type="protein sequence ID" value="KAK8066032.1"/>
    <property type="molecule type" value="Genomic_DNA"/>
</dbReference>
<evidence type="ECO:0000256" key="1">
    <source>
        <dbReference type="SAM" id="MobiDB-lite"/>
    </source>
</evidence>
<protein>
    <submittedName>
        <fullName evidence="2">Uncharacterized protein</fullName>
    </submittedName>
</protein>
<accession>A0ABR1V4B0</accession>
<proteinExistence type="predicted"/>
<organism evidence="2 3">
    <name type="scientific">Apiospora hydei</name>
    <dbReference type="NCBI Taxonomy" id="1337664"/>
    <lineage>
        <taxon>Eukaryota</taxon>
        <taxon>Fungi</taxon>
        <taxon>Dikarya</taxon>
        <taxon>Ascomycota</taxon>
        <taxon>Pezizomycotina</taxon>
        <taxon>Sordariomycetes</taxon>
        <taxon>Xylariomycetidae</taxon>
        <taxon>Amphisphaeriales</taxon>
        <taxon>Apiosporaceae</taxon>
        <taxon>Apiospora</taxon>
    </lineage>
</organism>
<feature type="compositionally biased region" description="Basic and acidic residues" evidence="1">
    <location>
        <begin position="170"/>
        <end position="190"/>
    </location>
</feature>
<dbReference type="PANTHER" id="PTHR38848">
    <property type="entry name" value="G-PROTEIN COUPLED RECEPTORS FAMILY 3 PROFILE DOMAIN-CONTAINING PROTEIN"/>
    <property type="match status" value="1"/>
</dbReference>
<dbReference type="PANTHER" id="PTHR38848:SF3">
    <property type="entry name" value="G-PROTEIN COUPLED RECEPTORS FAMILY 3 PROFILE DOMAIN-CONTAINING PROTEIN"/>
    <property type="match status" value="1"/>
</dbReference>
<gene>
    <name evidence="2" type="ORF">PG997_012779</name>
</gene>
<dbReference type="GeneID" id="92050153"/>
<dbReference type="Proteomes" id="UP001433268">
    <property type="component" value="Unassembled WGS sequence"/>
</dbReference>
<reference evidence="2 3" key="1">
    <citation type="submission" date="2023-01" db="EMBL/GenBank/DDBJ databases">
        <title>Analysis of 21 Apiospora genomes using comparative genomics revels a genus with tremendous synthesis potential of carbohydrate active enzymes and secondary metabolites.</title>
        <authorList>
            <person name="Sorensen T."/>
        </authorList>
    </citation>
    <scope>NUCLEOTIDE SEQUENCE [LARGE SCALE GENOMIC DNA]</scope>
    <source>
        <strain evidence="2 3">CBS 114990</strain>
    </source>
</reference>
<evidence type="ECO:0000313" key="2">
    <source>
        <dbReference type="EMBL" id="KAK8066032.1"/>
    </source>
</evidence>
<name>A0ABR1V4B0_9PEZI</name>
<evidence type="ECO:0000313" key="3">
    <source>
        <dbReference type="Proteomes" id="UP001433268"/>
    </source>
</evidence>
<comment type="caution">
    <text evidence="2">The sequence shown here is derived from an EMBL/GenBank/DDBJ whole genome shotgun (WGS) entry which is preliminary data.</text>
</comment>